<evidence type="ECO:0000313" key="2">
    <source>
        <dbReference type="Proteomes" id="UP000287033"/>
    </source>
</evidence>
<dbReference type="PANTHER" id="PTHR15974:SF0">
    <property type="entry name" value="CYTOKINE-LIKE PROTEIN 1"/>
    <property type="match status" value="1"/>
</dbReference>
<reference evidence="1 2" key="1">
    <citation type="journal article" date="2018" name="Nat. Ecol. Evol.">
        <title>Shark genomes provide insights into elasmobranch evolution and the origin of vertebrates.</title>
        <authorList>
            <person name="Hara Y"/>
            <person name="Yamaguchi K"/>
            <person name="Onimaru K"/>
            <person name="Kadota M"/>
            <person name="Koyanagi M"/>
            <person name="Keeley SD"/>
            <person name="Tatsumi K"/>
            <person name="Tanaka K"/>
            <person name="Motone F"/>
            <person name="Kageyama Y"/>
            <person name="Nozu R"/>
            <person name="Adachi N"/>
            <person name="Nishimura O"/>
            <person name="Nakagawa R"/>
            <person name="Tanegashima C"/>
            <person name="Kiyatake I"/>
            <person name="Matsumoto R"/>
            <person name="Murakumo K"/>
            <person name="Nishida K"/>
            <person name="Terakita A"/>
            <person name="Kuratani S"/>
            <person name="Sato K"/>
            <person name="Hyodo S Kuraku.S."/>
        </authorList>
    </citation>
    <scope>NUCLEOTIDE SEQUENCE [LARGE SCALE GENOMIC DNA]</scope>
</reference>
<dbReference type="OrthoDB" id="9899179at2759"/>
<dbReference type="PANTHER" id="PTHR15974">
    <property type="entry name" value="CYTOKINE-LIKE PROTEIN 1"/>
    <property type="match status" value="1"/>
</dbReference>
<protein>
    <submittedName>
        <fullName evidence="1">Uncharacterized protein</fullName>
    </submittedName>
</protein>
<evidence type="ECO:0000313" key="1">
    <source>
        <dbReference type="EMBL" id="GCC26595.1"/>
    </source>
</evidence>
<gene>
    <name evidence="1" type="ORF">chiPu_0005013</name>
</gene>
<organism evidence="1 2">
    <name type="scientific">Chiloscyllium punctatum</name>
    <name type="common">Brownbanded bambooshark</name>
    <name type="synonym">Hemiscyllium punctatum</name>
    <dbReference type="NCBI Taxonomy" id="137246"/>
    <lineage>
        <taxon>Eukaryota</taxon>
        <taxon>Metazoa</taxon>
        <taxon>Chordata</taxon>
        <taxon>Craniata</taxon>
        <taxon>Vertebrata</taxon>
        <taxon>Chondrichthyes</taxon>
        <taxon>Elasmobranchii</taxon>
        <taxon>Galeomorphii</taxon>
        <taxon>Galeoidea</taxon>
        <taxon>Orectolobiformes</taxon>
        <taxon>Hemiscylliidae</taxon>
        <taxon>Chiloscyllium</taxon>
    </lineage>
</organism>
<keyword evidence="2" id="KW-1185">Reference proteome</keyword>
<dbReference type="InterPro" id="IPR029253">
    <property type="entry name" value="CYTL1"/>
</dbReference>
<dbReference type="Proteomes" id="UP000287033">
    <property type="component" value="Unassembled WGS sequence"/>
</dbReference>
<name>A0A401S872_CHIPU</name>
<dbReference type="EMBL" id="BEZZ01000131">
    <property type="protein sequence ID" value="GCC26595.1"/>
    <property type="molecule type" value="Genomic_DNA"/>
</dbReference>
<accession>A0A401S872</accession>
<dbReference type="OMA" id="IMVVPCK"/>
<dbReference type="GO" id="GO:0045944">
    <property type="term" value="P:positive regulation of transcription by RNA polymerase II"/>
    <property type="evidence" value="ECO:0007669"/>
    <property type="project" value="TreeGrafter"/>
</dbReference>
<sequence length="103" mass="11905">MLSMRKEIKSNIENLEAKQFTKRCVAKLPDLHIDIHNFCVISKLRAYLQAVEKVTDRRCQNVLQPTVQLIRRLYLIMVVPCKAELVFLTDNCSALQRKASTTT</sequence>
<comment type="caution">
    <text evidence="1">The sequence shown here is derived from an EMBL/GenBank/DDBJ whole genome shotgun (WGS) entry which is preliminary data.</text>
</comment>
<proteinExistence type="predicted"/>
<dbReference type="Pfam" id="PF15153">
    <property type="entry name" value="CYTL1"/>
    <property type="match status" value="1"/>
</dbReference>
<dbReference type="AlphaFoldDB" id="A0A401S872"/>